<sequence length="512" mass="58460">MSHRSQTASLVLTLSALVPAPAARSAEPSRPNIVFIFADDHAYQAVGAYGSTINRTPNIDRIADEGMLFRRCLVTNSICGPSRAAILTGKYSHLNGFYQNGDRFDGAQVTFPKLLQQGGYETAVFGKWHLETDPTGFDAWHILPGQGAYYNPPMIDRGERVTHEGYTTEIITDLSLEWLEEGRDRDKPFLLMCQQKAPHRNWQPGPKHLDAYKDGPIPEPPTLFDDYQGRGTAARTQDMTIRDTLTPNDLKLTIPDNLTDEQLERWQAAYGPENEEFARLGLSGDELVRWKYQRYLKDYLRCIDSVDEGVGRILDYLDEAGLAENTIVVYSSDQGFYLGEHGWFDKRWMYEESLRTPLLVRWPGVVSPGSECSRLVSNLDFAETFLHAAGVDIPDGMQGRSLVPLLKGEEPEGWRESFYYHYYEYPGAHSVHRHYGVRTDRYKLIHYYSLDEWELFDLARDPSELRSCFDDPQYASVRSELEAELARLREDLDVPEDTRPIDVRRPIVGNDN</sequence>
<dbReference type="GO" id="GO:0004065">
    <property type="term" value="F:arylsulfatase activity"/>
    <property type="evidence" value="ECO:0007669"/>
    <property type="project" value="UniProtKB-EC"/>
</dbReference>
<evidence type="ECO:0000256" key="2">
    <source>
        <dbReference type="ARBA" id="ARBA00022801"/>
    </source>
</evidence>
<evidence type="ECO:0000256" key="1">
    <source>
        <dbReference type="ARBA" id="ARBA00008779"/>
    </source>
</evidence>
<dbReference type="InterPro" id="IPR032506">
    <property type="entry name" value="SGSH_C"/>
</dbReference>
<dbReference type="EMBL" id="CP036426">
    <property type="protein sequence ID" value="QDV33549.1"/>
    <property type="molecule type" value="Genomic_DNA"/>
</dbReference>
<organism evidence="4 5">
    <name type="scientific">Tautonia plasticadhaerens</name>
    <dbReference type="NCBI Taxonomy" id="2527974"/>
    <lineage>
        <taxon>Bacteria</taxon>
        <taxon>Pseudomonadati</taxon>
        <taxon>Planctomycetota</taxon>
        <taxon>Planctomycetia</taxon>
        <taxon>Isosphaerales</taxon>
        <taxon>Isosphaeraceae</taxon>
        <taxon>Tautonia</taxon>
    </lineage>
</organism>
<dbReference type="SUPFAM" id="SSF53649">
    <property type="entry name" value="Alkaline phosphatase-like"/>
    <property type="match status" value="1"/>
</dbReference>
<dbReference type="AlphaFoldDB" id="A0A518GY80"/>
<comment type="similarity">
    <text evidence="1">Belongs to the sulfatase family.</text>
</comment>
<reference evidence="4 5" key="1">
    <citation type="submission" date="2019-02" db="EMBL/GenBank/DDBJ databases">
        <title>Deep-cultivation of Planctomycetes and their phenomic and genomic characterization uncovers novel biology.</title>
        <authorList>
            <person name="Wiegand S."/>
            <person name="Jogler M."/>
            <person name="Boedeker C."/>
            <person name="Pinto D."/>
            <person name="Vollmers J."/>
            <person name="Rivas-Marin E."/>
            <person name="Kohn T."/>
            <person name="Peeters S.H."/>
            <person name="Heuer A."/>
            <person name="Rast P."/>
            <person name="Oberbeckmann S."/>
            <person name="Bunk B."/>
            <person name="Jeske O."/>
            <person name="Meyerdierks A."/>
            <person name="Storesund J.E."/>
            <person name="Kallscheuer N."/>
            <person name="Luecker S."/>
            <person name="Lage O.M."/>
            <person name="Pohl T."/>
            <person name="Merkel B.J."/>
            <person name="Hornburger P."/>
            <person name="Mueller R.-W."/>
            <person name="Bruemmer F."/>
            <person name="Labrenz M."/>
            <person name="Spormann A.M."/>
            <person name="Op den Camp H."/>
            <person name="Overmann J."/>
            <person name="Amann R."/>
            <person name="Jetten M.S.M."/>
            <person name="Mascher T."/>
            <person name="Medema M.H."/>
            <person name="Devos D.P."/>
            <person name="Kaster A.-K."/>
            <person name="Ovreas L."/>
            <person name="Rohde M."/>
            <person name="Galperin M.Y."/>
            <person name="Jogler C."/>
        </authorList>
    </citation>
    <scope>NUCLEOTIDE SEQUENCE [LARGE SCALE GENOMIC DNA]</scope>
    <source>
        <strain evidence="4 5">ElP</strain>
    </source>
</reference>
<keyword evidence="5" id="KW-1185">Reference proteome</keyword>
<dbReference type="PANTHER" id="PTHR43108:SF6">
    <property type="entry name" value="N-SULPHOGLUCOSAMINE SULPHOHYDROLASE"/>
    <property type="match status" value="1"/>
</dbReference>
<dbReference type="Proteomes" id="UP000317835">
    <property type="component" value="Chromosome"/>
</dbReference>
<proteinExistence type="inferred from homology"/>
<name>A0A518GY80_9BACT</name>
<evidence type="ECO:0000313" key="5">
    <source>
        <dbReference type="Proteomes" id="UP000317835"/>
    </source>
</evidence>
<feature type="domain" description="N-sulphoglucosamine sulphohydrolase C-terminal" evidence="3">
    <location>
        <begin position="339"/>
        <end position="490"/>
    </location>
</feature>
<dbReference type="PROSITE" id="PS00523">
    <property type="entry name" value="SULFATASE_1"/>
    <property type="match status" value="1"/>
</dbReference>
<dbReference type="Pfam" id="PF16347">
    <property type="entry name" value="SGSH_C"/>
    <property type="match status" value="1"/>
</dbReference>
<dbReference type="CDD" id="cd16031">
    <property type="entry name" value="G6S_like"/>
    <property type="match status" value="1"/>
</dbReference>
<dbReference type="Pfam" id="PF01663">
    <property type="entry name" value="Phosphodiest"/>
    <property type="match status" value="1"/>
</dbReference>
<dbReference type="PANTHER" id="PTHR43108">
    <property type="entry name" value="N-ACETYLGLUCOSAMINE-6-SULFATASE FAMILY MEMBER"/>
    <property type="match status" value="1"/>
</dbReference>
<dbReference type="InterPro" id="IPR002591">
    <property type="entry name" value="Phosphodiest/P_Trfase"/>
</dbReference>
<evidence type="ECO:0000259" key="3">
    <source>
        <dbReference type="Pfam" id="PF16347"/>
    </source>
</evidence>
<dbReference type="InterPro" id="IPR017850">
    <property type="entry name" value="Alkaline_phosphatase_core_sf"/>
</dbReference>
<dbReference type="OrthoDB" id="237120at2"/>
<evidence type="ECO:0000313" key="4">
    <source>
        <dbReference type="EMBL" id="QDV33549.1"/>
    </source>
</evidence>
<protein>
    <submittedName>
        <fullName evidence="4">Arylsulfatase</fullName>
        <ecNumber evidence="4">3.1.6.1</ecNumber>
    </submittedName>
</protein>
<dbReference type="InterPro" id="IPR024607">
    <property type="entry name" value="Sulfatase_CS"/>
</dbReference>
<keyword evidence="2 4" id="KW-0378">Hydrolase</keyword>
<dbReference type="RefSeq" id="WP_145267907.1">
    <property type="nucleotide sequence ID" value="NZ_CP036426.1"/>
</dbReference>
<dbReference type="EC" id="3.1.6.1" evidence="4"/>
<accession>A0A518GY80</accession>
<dbReference type="Gene3D" id="3.40.720.10">
    <property type="entry name" value="Alkaline Phosphatase, subunit A"/>
    <property type="match status" value="1"/>
</dbReference>
<dbReference type="KEGG" id="tpla:ElP_14230"/>
<gene>
    <name evidence="4" type="primary">atsA_9</name>
    <name evidence="4" type="ORF">ElP_14230</name>
</gene>